<evidence type="ECO:0000313" key="3">
    <source>
        <dbReference type="Proteomes" id="UP001151081"/>
    </source>
</evidence>
<dbReference type="AlphaFoldDB" id="A0A9X4ARL6"/>
<reference evidence="2 3" key="1">
    <citation type="submission" date="2021-04" db="EMBL/GenBank/DDBJ databases">
        <title>Genome analysis of Polyangium sp.</title>
        <authorList>
            <person name="Li Y."/>
            <person name="Wang J."/>
        </authorList>
    </citation>
    <scope>NUCLEOTIDE SEQUENCE [LARGE SCALE GENOMIC DNA]</scope>
    <source>
        <strain evidence="2 3">SDU14</strain>
    </source>
</reference>
<sequence>MSTPKVTELCRIPLPAHAHDDAILLPDFDAVVTRTGGSLRLHSASTKRSTALLETDLARISLPTVSRLGRRVAWSDGQRRVFTSTSHSTTSVELAQAPYYLNCLAISGDERIVAAGGSALTWERKQYEEELRIYDAGMPYDYGENRPEVRPNPGFGPGHVRLWDSSSGRSTMLEGHRDIVSGISLNHDGSMVAAFDERFIRVWDVASTRSRVHTPRRRAFRPQAFLLAPGGDYVMAGDVGEIWLYDTSSTRAERVLALDENTSNRIAFDGTGRLSAVGYERGAICIYDNLSGSELCSVGISERPYHVALSTTGSRLAALVGDTFVLWQLEGTGD</sequence>
<dbReference type="Pfam" id="PF00400">
    <property type="entry name" value="WD40"/>
    <property type="match status" value="1"/>
</dbReference>
<keyword evidence="1" id="KW-0853">WD repeat</keyword>
<evidence type="ECO:0008006" key="4">
    <source>
        <dbReference type="Google" id="ProtNLM"/>
    </source>
</evidence>
<dbReference type="SMART" id="SM00320">
    <property type="entry name" value="WD40"/>
    <property type="match status" value="3"/>
</dbReference>
<dbReference type="SUPFAM" id="SSF69322">
    <property type="entry name" value="Tricorn protease domain 2"/>
    <property type="match status" value="1"/>
</dbReference>
<keyword evidence="3" id="KW-1185">Reference proteome</keyword>
<dbReference type="Gene3D" id="2.130.10.10">
    <property type="entry name" value="YVTN repeat-like/Quinoprotein amine dehydrogenase"/>
    <property type="match status" value="2"/>
</dbReference>
<dbReference type="PROSITE" id="PS50082">
    <property type="entry name" value="WD_REPEATS_2"/>
    <property type="match status" value="1"/>
</dbReference>
<dbReference type="InterPro" id="IPR001680">
    <property type="entry name" value="WD40_rpt"/>
</dbReference>
<name>A0A9X4ARL6_9BACT</name>
<evidence type="ECO:0000256" key="1">
    <source>
        <dbReference type="PROSITE-ProRule" id="PRU00221"/>
    </source>
</evidence>
<dbReference type="InterPro" id="IPR015943">
    <property type="entry name" value="WD40/YVTN_repeat-like_dom_sf"/>
</dbReference>
<gene>
    <name evidence="2" type="ORF">KEG57_13770</name>
</gene>
<feature type="repeat" description="WD" evidence="1">
    <location>
        <begin position="173"/>
        <end position="213"/>
    </location>
</feature>
<dbReference type="RefSeq" id="WP_272458530.1">
    <property type="nucleotide sequence ID" value="NZ_JAGTJJ010000005.1"/>
</dbReference>
<protein>
    <recommendedName>
        <fullName evidence="4">WD40 repeat domain-containing protein</fullName>
    </recommendedName>
</protein>
<proteinExistence type="predicted"/>
<dbReference type="Proteomes" id="UP001151081">
    <property type="component" value="Unassembled WGS sequence"/>
</dbReference>
<accession>A0A9X4ARL6</accession>
<evidence type="ECO:0000313" key="2">
    <source>
        <dbReference type="EMBL" id="MDC3981576.1"/>
    </source>
</evidence>
<organism evidence="2 3">
    <name type="scientific">Polyangium jinanense</name>
    <dbReference type="NCBI Taxonomy" id="2829994"/>
    <lineage>
        <taxon>Bacteria</taxon>
        <taxon>Pseudomonadati</taxon>
        <taxon>Myxococcota</taxon>
        <taxon>Polyangia</taxon>
        <taxon>Polyangiales</taxon>
        <taxon>Polyangiaceae</taxon>
        <taxon>Polyangium</taxon>
    </lineage>
</organism>
<dbReference type="EMBL" id="JAGTJJ010000005">
    <property type="protein sequence ID" value="MDC3981576.1"/>
    <property type="molecule type" value="Genomic_DNA"/>
</dbReference>
<comment type="caution">
    <text evidence="2">The sequence shown here is derived from an EMBL/GenBank/DDBJ whole genome shotgun (WGS) entry which is preliminary data.</text>
</comment>